<keyword evidence="4" id="KW-0862">Zinc</keyword>
<dbReference type="GeneID" id="30028185"/>
<evidence type="ECO:0000256" key="4">
    <source>
        <dbReference type="ARBA" id="ARBA00022833"/>
    </source>
</evidence>
<dbReference type="PANTHER" id="PTHR42940:SF3">
    <property type="entry name" value="ALCOHOL DEHYDROGENASE 1-RELATED"/>
    <property type="match status" value="1"/>
</dbReference>
<evidence type="ECO:0000256" key="2">
    <source>
        <dbReference type="ARBA" id="ARBA00008072"/>
    </source>
</evidence>
<dbReference type="OrthoDB" id="1879366at2759"/>
<dbReference type="STRING" id="869754.A0A1A0HI40"/>
<keyword evidence="9" id="KW-1185">Reference proteome</keyword>
<accession>A0A1A0HI40</accession>
<comment type="similarity">
    <text evidence="2">Belongs to the zinc-containing alcohol dehydrogenase family.</text>
</comment>
<keyword evidence="5" id="KW-0560">Oxidoreductase</keyword>
<evidence type="ECO:0000313" key="8">
    <source>
        <dbReference type="EMBL" id="OBA23829.1"/>
    </source>
</evidence>
<dbReference type="Gene3D" id="3.40.50.720">
    <property type="entry name" value="NAD(P)-binding Rossmann-like Domain"/>
    <property type="match status" value="1"/>
</dbReference>
<dbReference type="GO" id="GO:0005737">
    <property type="term" value="C:cytoplasm"/>
    <property type="evidence" value="ECO:0007669"/>
    <property type="project" value="TreeGrafter"/>
</dbReference>
<dbReference type="PANTHER" id="PTHR42940">
    <property type="entry name" value="ALCOHOL DEHYDROGENASE 1-RELATED"/>
    <property type="match status" value="1"/>
</dbReference>
<keyword evidence="3" id="KW-0479">Metal-binding</keyword>
<dbReference type="SUPFAM" id="SSF51735">
    <property type="entry name" value="NAD(P)-binding Rossmann-fold domains"/>
    <property type="match status" value="1"/>
</dbReference>
<comment type="cofactor">
    <cofactor evidence="1">
        <name>Zn(2+)</name>
        <dbReference type="ChEBI" id="CHEBI:29105"/>
    </cofactor>
</comment>
<proteinExistence type="inferred from homology"/>
<sequence length="197" mass="21296">MYFQDYGAGSGLGYLAVQYAKAIDYRVLAIDGGDDKSDFAKSLGAEAFVDFFKSLDVVKDVQEITNGGPHGVINGSVSEKAMQQFAEYVRATGTVILVGLPAGAKVVAPVFKSVVKSVNIKGSCVGNRADSAEAIDFLTRGLIKCPVKIVSLSELPSVYQLMARSWVVTWLTRRSRLAAKSWSGYRAGYEQKKKNNP</sequence>
<dbReference type="InterPro" id="IPR036291">
    <property type="entry name" value="NAD(P)-bd_dom_sf"/>
</dbReference>
<evidence type="ECO:0000256" key="6">
    <source>
        <dbReference type="ARBA" id="ARBA00023027"/>
    </source>
</evidence>
<dbReference type="EMBL" id="LXTC01000001">
    <property type="protein sequence ID" value="OBA23829.1"/>
    <property type="molecule type" value="Genomic_DNA"/>
</dbReference>
<evidence type="ECO:0000256" key="5">
    <source>
        <dbReference type="ARBA" id="ARBA00023002"/>
    </source>
</evidence>
<dbReference type="FunFam" id="3.40.50.720:FF:000039">
    <property type="entry name" value="Alcohol dehydrogenase AdhP"/>
    <property type="match status" value="1"/>
</dbReference>
<feature type="domain" description="Alcohol dehydrogenase-like C-terminal" evidence="7">
    <location>
        <begin position="11"/>
        <end position="139"/>
    </location>
</feature>
<dbReference type="Proteomes" id="UP000092555">
    <property type="component" value="Unassembled WGS sequence"/>
</dbReference>
<protein>
    <submittedName>
        <fullName evidence="8">NAD(P)-binding protein</fullName>
    </submittedName>
</protein>
<dbReference type="AlphaFoldDB" id="A0A1A0HI40"/>
<reference evidence="8 9" key="1">
    <citation type="submission" date="2016-05" db="EMBL/GenBank/DDBJ databases">
        <title>Comparative genomics of biotechnologically important yeasts.</title>
        <authorList>
            <consortium name="DOE Joint Genome Institute"/>
            <person name="Riley R."/>
            <person name="Haridas S."/>
            <person name="Wolfe K.H."/>
            <person name="Lopes M.R."/>
            <person name="Hittinger C.T."/>
            <person name="Goker M."/>
            <person name="Salamov A."/>
            <person name="Wisecaver J."/>
            <person name="Long T.M."/>
            <person name="Aerts A.L."/>
            <person name="Barry K."/>
            <person name="Choi C."/>
            <person name="Clum A."/>
            <person name="Coughlan A.Y."/>
            <person name="Deshpande S."/>
            <person name="Douglass A.P."/>
            <person name="Hanson S.J."/>
            <person name="Klenk H.-P."/>
            <person name="LaButti K."/>
            <person name="Lapidus A."/>
            <person name="Lindquist E."/>
            <person name="Lipzen A."/>
            <person name="Meier-kolthoff J.P."/>
            <person name="Ohm R.A."/>
            <person name="Otillar R.P."/>
            <person name="Pangilinan J."/>
            <person name="Peng Y."/>
            <person name="Rokas A."/>
            <person name="Rosa C.A."/>
            <person name="Scheuner C."/>
            <person name="Sibirny A.A."/>
            <person name="Slot J.C."/>
            <person name="Stielow J.B."/>
            <person name="Sun H."/>
            <person name="Kurtzman C.P."/>
            <person name="Blackwell M."/>
            <person name="Grigoriev I.V."/>
            <person name="Jeffries T.W."/>
        </authorList>
    </citation>
    <scope>NUCLEOTIDE SEQUENCE [LARGE SCALE GENOMIC DNA]</scope>
    <source>
        <strain evidence="8 9">NRRL YB-4993</strain>
    </source>
</reference>
<evidence type="ECO:0000259" key="7">
    <source>
        <dbReference type="Pfam" id="PF00107"/>
    </source>
</evidence>
<keyword evidence="6" id="KW-0520">NAD</keyword>
<dbReference type="RefSeq" id="XP_018714310.1">
    <property type="nucleotide sequence ID" value="XM_018855209.1"/>
</dbReference>
<evidence type="ECO:0000256" key="3">
    <source>
        <dbReference type="ARBA" id="ARBA00022723"/>
    </source>
</evidence>
<dbReference type="GO" id="GO:0046872">
    <property type="term" value="F:metal ion binding"/>
    <property type="evidence" value="ECO:0007669"/>
    <property type="project" value="UniProtKB-KW"/>
</dbReference>
<gene>
    <name evidence="8" type="ORF">METBIDRAFT_228644</name>
</gene>
<name>A0A1A0HI40_9ASCO</name>
<dbReference type="InterPro" id="IPR013149">
    <property type="entry name" value="ADH-like_C"/>
</dbReference>
<dbReference type="GO" id="GO:0004022">
    <property type="term" value="F:alcohol dehydrogenase (NAD+) activity"/>
    <property type="evidence" value="ECO:0007669"/>
    <property type="project" value="TreeGrafter"/>
</dbReference>
<organism evidence="8 9">
    <name type="scientific">Metschnikowia bicuspidata var. bicuspidata NRRL YB-4993</name>
    <dbReference type="NCBI Taxonomy" id="869754"/>
    <lineage>
        <taxon>Eukaryota</taxon>
        <taxon>Fungi</taxon>
        <taxon>Dikarya</taxon>
        <taxon>Ascomycota</taxon>
        <taxon>Saccharomycotina</taxon>
        <taxon>Pichiomycetes</taxon>
        <taxon>Metschnikowiaceae</taxon>
        <taxon>Metschnikowia</taxon>
    </lineage>
</organism>
<dbReference type="Pfam" id="PF00107">
    <property type="entry name" value="ADH_zinc_N"/>
    <property type="match status" value="1"/>
</dbReference>
<evidence type="ECO:0000256" key="1">
    <source>
        <dbReference type="ARBA" id="ARBA00001947"/>
    </source>
</evidence>
<dbReference type="Gene3D" id="3.90.180.10">
    <property type="entry name" value="Medium-chain alcohol dehydrogenases, catalytic domain"/>
    <property type="match status" value="1"/>
</dbReference>
<comment type="caution">
    <text evidence="8">The sequence shown here is derived from an EMBL/GenBank/DDBJ whole genome shotgun (WGS) entry which is preliminary data.</text>
</comment>
<evidence type="ECO:0000313" key="9">
    <source>
        <dbReference type="Proteomes" id="UP000092555"/>
    </source>
</evidence>